<reference evidence="1 2" key="1">
    <citation type="submission" date="2024-03" db="EMBL/GenBank/DDBJ databases">
        <title>Flavobacterium soyae.</title>
        <authorList>
            <person name="Zheng W."/>
        </authorList>
    </citation>
    <scope>NUCLEOTIDE SEQUENCE [LARGE SCALE GENOMIC DNA]</scope>
    <source>
        <strain evidence="1 2">55</strain>
    </source>
</reference>
<gene>
    <name evidence="1" type="ORF">AABD74_15650</name>
</gene>
<dbReference type="RefSeq" id="WP_406843501.1">
    <property type="nucleotide sequence ID" value="NZ_CP150845.1"/>
</dbReference>
<protein>
    <submittedName>
        <fullName evidence="1">Uncharacterized protein</fullName>
    </submittedName>
</protein>
<dbReference type="Proteomes" id="UP001623852">
    <property type="component" value="Chromosome"/>
</dbReference>
<keyword evidence="2" id="KW-1185">Reference proteome</keyword>
<evidence type="ECO:0000313" key="1">
    <source>
        <dbReference type="EMBL" id="WYZ18595.1"/>
    </source>
</evidence>
<evidence type="ECO:0000313" key="2">
    <source>
        <dbReference type="Proteomes" id="UP001623852"/>
    </source>
</evidence>
<proteinExistence type="predicted"/>
<dbReference type="EMBL" id="CP150845">
    <property type="protein sequence ID" value="WYZ18595.1"/>
    <property type="molecule type" value="Genomic_DNA"/>
</dbReference>
<name>A0ABZ2UAV0_9FLAO</name>
<organism evidence="1 2">
    <name type="scientific">Flavobacterium soyae</name>
    <dbReference type="NCBI Taxonomy" id="2903098"/>
    <lineage>
        <taxon>Bacteria</taxon>
        <taxon>Pseudomonadati</taxon>
        <taxon>Bacteroidota</taxon>
        <taxon>Flavobacteriia</taxon>
        <taxon>Flavobacteriales</taxon>
        <taxon>Flavobacteriaceae</taxon>
        <taxon>Flavobacterium</taxon>
    </lineage>
</organism>
<sequence>MIIIYPLEWIDSLILLTLNPNKSNIGNLSQSDLAFITENLSKESHKIQIQLKNEIFALQKKRQIRLLVRKYHSTLVYLLDNIIENQNNEALKGGFFLRISESIINTLDDLLYFIENRYPNYLNLDERVPVPYLLVSRKEILLKLERLSKKKTNTSDVNQVLQIVVDALTESNQINAGHKITYRKVLYQKELLKKFEMQLTIESKSNFYSALDELLIEVNFNNSFYISHFTEKIANHLKSQETLVDKIGELLFCYKEFSQLSSSERIAFDPSKQNISFMLENWFKHEIKYLERKKELSVDFDEIIAPDESMQMGEDKVECALSTDQMALILRAGDESRILKAKSMSLVFKTIVPFLSTPFKKNLSYHSVRSKSYNAEDRDKEIAIQTLKKIIEKIKSY</sequence>
<accession>A0ABZ2UAV0</accession>